<organism evidence="2 3">
    <name type="scientific">Asticcacaulis machinosus</name>
    <dbReference type="NCBI Taxonomy" id="2984211"/>
    <lineage>
        <taxon>Bacteria</taxon>
        <taxon>Pseudomonadati</taxon>
        <taxon>Pseudomonadota</taxon>
        <taxon>Alphaproteobacteria</taxon>
        <taxon>Caulobacterales</taxon>
        <taxon>Caulobacteraceae</taxon>
        <taxon>Asticcacaulis</taxon>
    </lineage>
</organism>
<proteinExistence type="predicted"/>
<dbReference type="InterPro" id="IPR023393">
    <property type="entry name" value="START-like_dom_sf"/>
</dbReference>
<dbReference type="InterPro" id="IPR019587">
    <property type="entry name" value="Polyketide_cyclase/dehydratase"/>
</dbReference>
<dbReference type="Gene3D" id="3.30.530.20">
    <property type="match status" value="1"/>
</dbReference>
<dbReference type="SUPFAM" id="SSF55961">
    <property type="entry name" value="Bet v1-like"/>
    <property type="match status" value="1"/>
</dbReference>
<sequence>MKAGIIIAVLCGLAGAAEAEVVEALTGGFEVRHVIEINAPAEAVYAALLQPSKWWNPEHSWSGDAANLTLEPRAGGCYCEALPKGGMIEHMRVVALQPNEGLRLFGGLGPLQFTGASGFWNLTLKATDSGTTLTATYDVGGYAKGGLDKWAAPVDGVLAEQYGRLKAHVEAGK</sequence>
<dbReference type="RefSeq" id="WP_272742872.1">
    <property type="nucleotide sequence ID" value="NZ_JAQQKV010000001.1"/>
</dbReference>
<evidence type="ECO:0000256" key="1">
    <source>
        <dbReference type="SAM" id="SignalP"/>
    </source>
</evidence>
<dbReference type="EMBL" id="JAQQKV010000001">
    <property type="protein sequence ID" value="MDC7674543.1"/>
    <property type="molecule type" value="Genomic_DNA"/>
</dbReference>
<keyword evidence="1" id="KW-0732">Signal</keyword>
<feature type="chain" id="PRO_5047530835" evidence="1">
    <location>
        <begin position="20"/>
        <end position="173"/>
    </location>
</feature>
<keyword evidence="3" id="KW-1185">Reference proteome</keyword>
<comment type="caution">
    <text evidence="2">The sequence shown here is derived from an EMBL/GenBank/DDBJ whole genome shotgun (WGS) entry which is preliminary data.</text>
</comment>
<name>A0ABT5HEX7_9CAUL</name>
<dbReference type="Pfam" id="PF10604">
    <property type="entry name" value="Polyketide_cyc2"/>
    <property type="match status" value="1"/>
</dbReference>
<dbReference type="CDD" id="cd07814">
    <property type="entry name" value="SRPBCC_CalC_Aha1-like"/>
    <property type="match status" value="1"/>
</dbReference>
<accession>A0ABT5HEX7</accession>
<protein>
    <submittedName>
        <fullName evidence="2">SRPBCC family protein</fullName>
    </submittedName>
</protein>
<feature type="signal peptide" evidence="1">
    <location>
        <begin position="1"/>
        <end position="19"/>
    </location>
</feature>
<evidence type="ECO:0000313" key="2">
    <source>
        <dbReference type="EMBL" id="MDC7674543.1"/>
    </source>
</evidence>
<gene>
    <name evidence="2" type="ORF">PQU98_00205</name>
</gene>
<evidence type="ECO:0000313" key="3">
    <source>
        <dbReference type="Proteomes" id="UP001218579"/>
    </source>
</evidence>
<reference evidence="2 3" key="1">
    <citation type="submission" date="2023-01" db="EMBL/GenBank/DDBJ databases">
        <title>Novel species of the genus Asticcacaulis isolated from rivers.</title>
        <authorList>
            <person name="Lu H."/>
        </authorList>
    </citation>
    <scope>NUCLEOTIDE SEQUENCE [LARGE SCALE GENOMIC DNA]</scope>
    <source>
        <strain evidence="2 3">LKC15W</strain>
    </source>
</reference>
<dbReference type="Proteomes" id="UP001218579">
    <property type="component" value="Unassembled WGS sequence"/>
</dbReference>